<gene>
    <name evidence="10" type="ORF">AMORRO_LOCUS4070</name>
</gene>
<comment type="caution">
    <text evidence="10">The sequence shown here is derived from an EMBL/GenBank/DDBJ whole genome shotgun (WGS) entry which is preliminary data.</text>
</comment>
<keyword evidence="5 8" id="KW-1133">Transmembrane helix</keyword>
<keyword evidence="7 8" id="KW-0472">Membrane</keyword>
<dbReference type="PANTHER" id="PTHR45755">
    <property type="match status" value="1"/>
</dbReference>
<dbReference type="NCBIfam" id="TIGR01297">
    <property type="entry name" value="CDF"/>
    <property type="match status" value="1"/>
</dbReference>
<evidence type="ECO:0000256" key="3">
    <source>
        <dbReference type="ARBA" id="ARBA00022448"/>
    </source>
</evidence>
<feature type="transmembrane region" description="Helical" evidence="8">
    <location>
        <begin position="265"/>
        <end position="284"/>
    </location>
</feature>
<dbReference type="GO" id="GO:0016020">
    <property type="term" value="C:membrane"/>
    <property type="evidence" value="ECO:0007669"/>
    <property type="project" value="UniProtKB-SubCell"/>
</dbReference>
<dbReference type="InterPro" id="IPR058533">
    <property type="entry name" value="Cation_efflux_TM"/>
</dbReference>
<feature type="transmembrane region" description="Helical" evidence="8">
    <location>
        <begin position="231"/>
        <end position="253"/>
    </location>
</feature>
<dbReference type="InterPro" id="IPR027469">
    <property type="entry name" value="Cation_efflux_TMD_sf"/>
</dbReference>
<feature type="transmembrane region" description="Helical" evidence="8">
    <location>
        <begin position="526"/>
        <end position="548"/>
    </location>
</feature>
<comment type="similarity">
    <text evidence="2">Belongs to the cation diffusion facilitator (CDF) transporter (TC 2.A.4) family. SLC30A subfamily.</text>
</comment>
<dbReference type="SUPFAM" id="SSF161111">
    <property type="entry name" value="Cation efflux protein transmembrane domain-like"/>
    <property type="match status" value="1"/>
</dbReference>
<comment type="subcellular location">
    <subcellularLocation>
        <location evidence="1">Membrane</location>
        <topology evidence="1">Multi-pass membrane protein</topology>
    </subcellularLocation>
</comment>
<evidence type="ECO:0000256" key="7">
    <source>
        <dbReference type="ARBA" id="ARBA00023136"/>
    </source>
</evidence>
<keyword evidence="11" id="KW-1185">Reference proteome</keyword>
<evidence type="ECO:0000256" key="1">
    <source>
        <dbReference type="ARBA" id="ARBA00004141"/>
    </source>
</evidence>
<evidence type="ECO:0000256" key="5">
    <source>
        <dbReference type="ARBA" id="ARBA00022989"/>
    </source>
</evidence>
<dbReference type="OrthoDB" id="78669at2759"/>
<evidence type="ECO:0000256" key="8">
    <source>
        <dbReference type="SAM" id="Phobius"/>
    </source>
</evidence>
<dbReference type="InterPro" id="IPR002524">
    <property type="entry name" value="Cation_efflux"/>
</dbReference>
<evidence type="ECO:0000259" key="9">
    <source>
        <dbReference type="Pfam" id="PF01545"/>
    </source>
</evidence>
<dbReference type="Pfam" id="PF01545">
    <property type="entry name" value="Cation_efflux"/>
    <property type="match status" value="1"/>
</dbReference>
<feature type="transmembrane region" description="Helical" evidence="8">
    <location>
        <begin position="322"/>
        <end position="340"/>
    </location>
</feature>
<organism evidence="10 11">
    <name type="scientific">Acaulospora morrowiae</name>
    <dbReference type="NCBI Taxonomy" id="94023"/>
    <lineage>
        <taxon>Eukaryota</taxon>
        <taxon>Fungi</taxon>
        <taxon>Fungi incertae sedis</taxon>
        <taxon>Mucoromycota</taxon>
        <taxon>Glomeromycotina</taxon>
        <taxon>Glomeromycetes</taxon>
        <taxon>Diversisporales</taxon>
        <taxon>Acaulosporaceae</taxon>
        <taxon>Acaulospora</taxon>
    </lineage>
</organism>
<evidence type="ECO:0000256" key="4">
    <source>
        <dbReference type="ARBA" id="ARBA00022692"/>
    </source>
</evidence>
<dbReference type="GO" id="GO:1904257">
    <property type="term" value="P:zinc ion import into Golgi lumen"/>
    <property type="evidence" value="ECO:0007669"/>
    <property type="project" value="TreeGrafter"/>
</dbReference>
<feature type="transmembrane region" description="Helical" evidence="8">
    <location>
        <begin position="397"/>
        <end position="417"/>
    </location>
</feature>
<dbReference type="GO" id="GO:0005385">
    <property type="term" value="F:zinc ion transmembrane transporter activity"/>
    <property type="evidence" value="ECO:0007669"/>
    <property type="project" value="InterPro"/>
</dbReference>
<keyword evidence="3" id="KW-0813">Transport</keyword>
<proteinExistence type="inferred from homology"/>
<evidence type="ECO:0000256" key="2">
    <source>
        <dbReference type="ARBA" id="ARBA00008873"/>
    </source>
</evidence>
<feature type="transmembrane region" description="Helical" evidence="8">
    <location>
        <begin position="42"/>
        <end position="66"/>
    </location>
</feature>
<feature type="transmembrane region" description="Helical" evidence="8">
    <location>
        <begin position="296"/>
        <end position="316"/>
    </location>
</feature>
<dbReference type="PANTHER" id="PTHR45755:SF4">
    <property type="entry name" value="ZINC TRANSPORTER 7"/>
    <property type="match status" value="1"/>
</dbReference>
<evidence type="ECO:0000256" key="6">
    <source>
        <dbReference type="ARBA" id="ARBA00023065"/>
    </source>
</evidence>
<dbReference type="InterPro" id="IPR045316">
    <property type="entry name" value="Msc2-like"/>
</dbReference>
<evidence type="ECO:0000313" key="10">
    <source>
        <dbReference type="EMBL" id="CAG8518205.1"/>
    </source>
</evidence>
<name>A0A9N9F9Q0_9GLOM</name>
<feature type="transmembrane region" description="Helical" evidence="8">
    <location>
        <begin position="86"/>
        <end position="103"/>
    </location>
</feature>
<feature type="transmembrane region" description="Helical" evidence="8">
    <location>
        <begin position="145"/>
        <end position="166"/>
    </location>
</feature>
<feature type="transmembrane region" description="Helical" evidence="8">
    <location>
        <begin position="423"/>
        <end position="446"/>
    </location>
</feature>
<reference evidence="10" key="1">
    <citation type="submission" date="2021-06" db="EMBL/GenBank/DDBJ databases">
        <authorList>
            <person name="Kallberg Y."/>
            <person name="Tangrot J."/>
            <person name="Rosling A."/>
        </authorList>
    </citation>
    <scope>NUCLEOTIDE SEQUENCE</scope>
    <source>
        <strain evidence="10">CL551</strain>
    </source>
</reference>
<dbReference type="GO" id="GO:0006882">
    <property type="term" value="P:intracellular zinc ion homeostasis"/>
    <property type="evidence" value="ECO:0007669"/>
    <property type="project" value="InterPro"/>
</dbReference>
<dbReference type="EMBL" id="CAJVPV010002124">
    <property type="protein sequence ID" value="CAG8518205.1"/>
    <property type="molecule type" value="Genomic_DNA"/>
</dbReference>
<keyword evidence="4 8" id="KW-0812">Transmembrane</keyword>
<feature type="transmembrane region" description="Helical" evidence="8">
    <location>
        <begin position="115"/>
        <end position="133"/>
    </location>
</feature>
<feature type="transmembrane region" description="Helical" evidence="8">
    <location>
        <begin position="560"/>
        <end position="577"/>
    </location>
</feature>
<feature type="transmembrane region" description="Helical" evidence="8">
    <location>
        <begin position="467"/>
        <end position="487"/>
    </location>
</feature>
<accession>A0A9N9F9Q0</accession>
<dbReference type="AlphaFoldDB" id="A0A9N9F9Q0"/>
<keyword evidence="6" id="KW-0406">Ion transport</keyword>
<dbReference type="GO" id="GO:0005794">
    <property type="term" value="C:Golgi apparatus"/>
    <property type="evidence" value="ECO:0007669"/>
    <property type="project" value="TreeGrafter"/>
</dbReference>
<dbReference type="FunFam" id="1.20.1510.10:FF:000014">
    <property type="entry name" value="Cation efflux protein/ zinc transporter"/>
    <property type="match status" value="1"/>
</dbReference>
<feature type="transmembrane region" description="Helical" evidence="8">
    <location>
        <begin position="193"/>
        <end position="210"/>
    </location>
</feature>
<dbReference type="GO" id="GO:0031410">
    <property type="term" value="C:cytoplasmic vesicle"/>
    <property type="evidence" value="ECO:0007669"/>
    <property type="project" value="TreeGrafter"/>
</dbReference>
<protein>
    <submittedName>
        <fullName evidence="10">9585_t:CDS:1</fullName>
    </submittedName>
</protein>
<sequence>MPDPKVSYAPIKRGSEDLLLRLIFDWNKEIIFAFSTHVTREWFLIHGAPASVVVFGVLGGSGLLLLTWQNFMGNHRTLVSMKWPKIALYTLIFTAQIYFWFIGLSKLKTTRTVMLTQYADLWSMSFVAYFVGNSSSSNSTSTSRGVHFIISTVVLSFIADCTHILIETPTKSTILLAQDTDNFRKKGFHENSPIKNLIIGYIFILGSVCLSGYKRTLGKKLAADVGGNRRLFAISVPLGALMISPLAFVQYLVYTTNYAGSINSAIILFGGLGIGLMIFDYFVCHSVSIQASTISHISTGWPLSIASIIIWGLIWFHGEFSILDIIFCVIMYVGIYNLILSDAHYAAETQFPSPGISGRAFDLPLHNNSVLVRGSGISESIGFYLKLIFENGDSRQIFYFLLLNMSYMFVQVIYGIWTNSLGLISDAIHMFFDCMALAVGLFASVMSKWPENNKFTYGYGRIETLSGFANGIFLVLVSIFIVFEAIGRLFEPPEMNTDKLLLVSFVGLIVNLIVPRAKFNPRCITLGIYLHILADTLGSVGVIVSTILIQKFGWTGFDPLASLLIAGLIFTSVLPLIKHSASVLMLSVTGDLDRNISEGLHELLHIPNINSYTMPRFWPNDAECIIGSIHVQTTNEANEQAIISEVTKILKSHINGLEELTVQEILRRN</sequence>
<dbReference type="Gene3D" id="1.20.1510.10">
    <property type="entry name" value="Cation efflux protein transmembrane domain"/>
    <property type="match status" value="1"/>
</dbReference>
<feature type="transmembrane region" description="Helical" evidence="8">
    <location>
        <begin position="499"/>
        <end position="514"/>
    </location>
</feature>
<feature type="domain" description="Cation efflux protein transmembrane" evidence="9">
    <location>
        <begin position="397"/>
        <end position="585"/>
    </location>
</feature>
<evidence type="ECO:0000313" key="11">
    <source>
        <dbReference type="Proteomes" id="UP000789342"/>
    </source>
</evidence>
<dbReference type="Proteomes" id="UP000789342">
    <property type="component" value="Unassembled WGS sequence"/>
</dbReference>